<sequence length="103" mass="11729">MANPTSSDDEPVYMRALNAARNGDKAALEGRDGEILASARDTLWRKVEASPNYLLNRHEFALFNYYRQHYEKTAKNKETVRKAVARFWDNYSEGPSGSKQGKS</sequence>
<reference evidence="2" key="1">
    <citation type="journal article" date="2017" name="Genome Biol.">
        <title>Comparative genomics reveals high biological diversity and specific adaptations in the industrially and medically important fungal genus Aspergillus.</title>
        <authorList>
            <person name="de Vries R.P."/>
            <person name="Riley R."/>
            <person name="Wiebenga A."/>
            <person name="Aguilar-Osorio G."/>
            <person name="Amillis S."/>
            <person name="Uchima C.A."/>
            <person name="Anderluh G."/>
            <person name="Asadollahi M."/>
            <person name="Askin M."/>
            <person name="Barry K."/>
            <person name="Battaglia E."/>
            <person name="Bayram O."/>
            <person name="Benocci T."/>
            <person name="Braus-Stromeyer S.A."/>
            <person name="Caldana C."/>
            <person name="Canovas D."/>
            <person name="Cerqueira G.C."/>
            <person name="Chen F."/>
            <person name="Chen W."/>
            <person name="Choi C."/>
            <person name="Clum A."/>
            <person name="Dos Santos R.A."/>
            <person name="Damasio A.R."/>
            <person name="Diallinas G."/>
            <person name="Emri T."/>
            <person name="Fekete E."/>
            <person name="Flipphi M."/>
            <person name="Freyberg S."/>
            <person name="Gallo A."/>
            <person name="Gournas C."/>
            <person name="Habgood R."/>
            <person name="Hainaut M."/>
            <person name="Harispe M.L."/>
            <person name="Henrissat B."/>
            <person name="Hilden K.S."/>
            <person name="Hope R."/>
            <person name="Hossain A."/>
            <person name="Karabika E."/>
            <person name="Karaffa L."/>
            <person name="Karanyi Z."/>
            <person name="Krasevec N."/>
            <person name="Kuo A."/>
            <person name="Kusch H."/>
            <person name="LaButti K."/>
            <person name="Lagendijk E.L."/>
            <person name="Lapidus A."/>
            <person name="Levasseur A."/>
            <person name="Lindquist E."/>
            <person name="Lipzen A."/>
            <person name="Logrieco A.F."/>
            <person name="MacCabe A."/>
            <person name="Maekelae M.R."/>
            <person name="Malavazi I."/>
            <person name="Melin P."/>
            <person name="Meyer V."/>
            <person name="Mielnichuk N."/>
            <person name="Miskei M."/>
            <person name="Molnar A.P."/>
            <person name="Mule G."/>
            <person name="Ngan C.Y."/>
            <person name="Orejas M."/>
            <person name="Orosz E."/>
            <person name="Ouedraogo J.P."/>
            <person name="Overkamp K.M."/>
            <person name="Park H.-S."/>
            <person name="Perrone G."/>
            <person name="Piumi F."/>
            <person name="Punt P.J."/>
            <person name="Ram A.F."/>
            <person name="Ramon A."/>
            <person name="Rauscher S."/>
            <person name="Record E."/>
            <person name="Riano-Pachon D.M."/>
            <person name="Robert V."/>
            <person name="Roehrig J."/>
            <person name="Ruller R."/>
            <person name="Salamov A."/>
            <person name="Salih N.S."/>
            <person name="Samson R.A."/>
            <person name="Sandor E."/>
            <person name="Sanguinetti M."/>
            <person name="Schuetze T."/>
            <person name="Sepcic K."/>
            <person name="Shelest E."/>
            <person name="Sherlock G."/>
            <person name="Sophianopoulou V."/>
            <person name="Squina F.M."/>
            <person name="Sun H."/>
            <person name="Susca A."/>
            <person name="Todd R.B."/>
            <person name="Tsang A."/>
            <person name="Unkles S.E."/>
            <person name="van de Wiele N."/>
            <person name="van Rossen-Uffink D."/>
            <person name="Oliveira J.V."/>
            <person name="Vesth T.C."/>
            <person name="Visser J."/>
            <person name="Yu J.-H."/>
            <person name="Zhou M."/>
            <person name="Andersen M.R."/>
            <person name="Archer D.B."/>
            <person name="Baker S.E."/>
            <person name="Benoit I."/>
            <person name="Brakhage A.A."/>
            <person name="Braus G.H."/>
            <person name="Fischer R."/>
            <person name="Frisvad J.C."/>
            <person name="Goldman G.H."/>
            <person name="Houbraken J."/>
            <person name="Oakley B."/>
            <person name="Pocsi I."/>
            <person name="Scazzocchio C."/>
            <person name="Seiboth B."/>
            <person name="vanKuyk P.A."/>
            <person name="Wortman J."/>
            <person name="Dyer P.S."/>
            <person name="Grigoriev I.V."/>
        </authorList>
    </citation>
    <scope>NUCLEOTIDE SEQUENCE [LARGE SCALE GENOMIC DNA]</scope>
    <source>
        <strain evidence="2">CBS 583.65</strain>
    </source>
</reference>
<dbReference type="AlphaFoldDB" id="A0A1L9P889"/>
<protein>
    <submittedName>
        <fullName evidence="1">Uncharacterized protein</fullName>
    </submittedName>
</protein>
<keyword evidence="2" id="KW-1185">Reference proteome</keyword>
<dbReference type="Proteomes" id="UP000184073">
    <property type="component" value="Unassembled WGS sequence"/>
</dbReference>
<organism evidence="1 2">
    <name type="scientific">Aspergillus versicolor CBS 583.65</name>
    <dbReference type="NCBI Taxonomy" id="1036611"/>
    <lineage>
        <taxon>Eukaryota</taxon>
        <taxon>Fungi</taxon>
        <taxon>Dikarya</taxon>
        <taxon>Ascomycota</taxon>
        <taxon>Pezizomycotina</taxon>
        <taxon>Eurotiomycetes</taxon>
        <taxon>Eurotiomycetidae</taxon>
        <taxon>Eurotiales</taxon>
        <taxon>Aspergillaceae</taxon>
        <taxon>Aspergillus</taxon>
        <taxon>Aspergillus subgen. Nidulantes</taxon>
    </lineage>
</organism>
<dbReference type="VEuPathDB" id="FungiDB:ASPVEDRAFT_24638"/>
<evidence type="ECO:0000313" key="2">
    <source>
        <dbReference type="Proteomes" id="UP000184073"/>
    </source>
</evidence>
<accession>A0A1L9P889</accession>
<gene>
    <name evidence="1" type="ORF">ASPVEDRAFT_24638</name>
</gene>
<dbReference type="GeneID" id="63725194"/>
<proteinExistence type="predicted"/>
<dbReference type="OrthoDB" id="5302289at2759"/>
<dbReference type="EMBL" id="KV878125">
    <property type="protein sequence ID" value="OJI97706.1"/>
    <property type="molecule type" value="Genomic_DNA"/>
</dbReference>
<name>A0A1L9P889_ASPVE</name>
<evidence type="ECO:0000313" key="1">
    <source>
        <dbReference type="EMBL" id="OJI97706.1"/>
    </source>
</evidence>
<dbReference type="RefSeq" id="XP_040663469.1">
    <property type="nucleotide sequence ID" value="XM_040809683.1"/>
</dbReference>